<evidence type="ECO:0000313" key="2">
    <source>
        <dbReference type="EMBL" id="WOC33637.1"/>
    </source>
</evidence>
<protein>
    <submittedName>
        <fullName evidence="2">Phosphotransferase</fullName>
    </submittedName>
</protein>
<dbReference type="InterPro" id="IPR002575">
    <property type="entry name" value="Aminoglycoside_PTrfase"/>
</dbReference>
<dbReference type="AlphaFoldDB" id="A0AA97DDM9"/>
<sequence>MRGAKFGFPGQPEKQGTDWFSVSQGMLQDAYSDAECFAIPLGVSERELSALLKRHCVYFAEATQPHLVHWNLWAGNIFVQERRVTGLIDFEQSMWADILMETGFRTSQQNAAFLRGYGQVTFYQRGAGVDSAIGCLFVSSEPLRV</sequence>
<gene>
    <name evidence="2" type="ORF">PXC00_05365</name>
</gene>
<dbReference type="Pfam" id="PF01636">
    <property type="entry name" value="APH"/>
    <property type="match status" value="1"/>
</dbReference>
<dbReference type="EMBL" id="CP135996">
    <property type="protein sequence ID" value="WOC33637.1"/>
    <property type="molecule type" value="Genomic_DNA"/>
</dbReference>
<dbReference type="KEGG" id="carl:PXC00_05365"/>
<evidence type="ECO:0000313" key="3">
    <source>
        <dbReference type="Proteomes" id="UP001300604"/>
    </source>
</evidence>
<feature type="domain" description="Aminoglycoside phosphotransferase" evidence="1">
    <location>
        <begin position="28"/>
        <end position="103"/>
    </location>
</feature>
<organism evidence="2 3">
    <name type="scientific">Caproicibacterium argilliputei</name>
    <dbReference type="NCBI Taxonomy" id="3030016"/>
    <lineage>
        <taxon>Bacteria</taxon>
        <taxon>Bacillati</taxon>
        <taxon>Bacillota</taxon>
        <taxon>Clostridia</taxon>
        <taxon>Eubacteriales</taxon>
        <taxon>Oscillospiraceae</taxon>
        <taxon>Caproicibacterium</taxon>
    </lineage>
</organism>
<reference evidence="2" key="1">
    <citation type="submission" date="2023-09" db="EMBL/GenBank/DDBJ databases">
        <authorList>
            <person name="Zeng C."/>
        </authorList>
    </citation>
    <scope>NUCLEOTIDE SEQUENCE</scope>
    <source>
        <strain evidence="2">ZCY20-5</strain>
    </source>
</reference>
<proteinExistence type="predicted"/>
<evidence type="ECO:0000259" key="1">
    <source>
        <dbReference type="Pfam" id="PF01636"/>
    </source>
</evidence>
<dbReference type="SUPFAM" id="SSF56112">
    <property type="entry name" value="Protein kinase-like (PK-like)"/>
    <property type="match status" value="1"/>
</dbReference>
<dbReference type="InterPro" id="IPR011009">
    <property type="entry name" value="Kinase-like_dom_sf"/>
</dbReference>
<name>A0AA97DDM9_9FIRM</name>
<dbReference type="Gene3D" id="3.90.1200.10">
    <property type="match status" value="1"/>
</dbReference>
<keyword evidence="3" id="KW-1185">Reference proteome</keyword>
<dbReference type="RefSeq" id="WP_275845677.1">
    <property type="nucleotide sequence ID" value="NZ_CP135996.1"/>
</dbReference>
<reference evidence="2" key="2">
    <citation type="submission" date="2024-06" db="EMBL/GenBank/DDBJ databases">
        <title>Caproicibacterium argilliputei sp. nov, a novel caproic acid producing anaerobic bacterium isolated from pit mud.</title>
        <authorList>
            <person name="Xia S."/>
        </authorList>
    </citation>
    <scope>NUCLEOTIDE SEQUENCE</scope>
    <source>
        <strain evidence="2">ZCY20-5</strain>
    </source>
</reference>
<accession>A0AA97DDM9</accession>
<dbReference type="Proteomes" id="UP001300604">
    <property type="component" value="Chromosome"/>
</dbReference>